<keyword evidence="3" id="KW-0647">Proteasome</keyword>
<evidence type="ECO:0000259" key="4">
    <source>
        <dbReference type="Pfam" id="PF17781"/>
    </source>
</evidence>
<evidence type="ECO:0000256" key="1">
    <source>
        <dbReference type="ARBA" id="ARBA00005460"/>
    </source>
</evidence>
<dbReference type="InterPro" id="IPR011989">
    <property type="entry name" value="ARM-like"/>
</dbReference>
<gene>
    <name evidence="5" type="ORF">BJ554DRAFT_7255</name>
</gene>
<dbReference type="InterPro" id="IPR016024">
    <property type="entry name" value="ARM-type_fold"/>
</dbReference>
<dbReference type="Proteomes" id="UP000673691">
    <property type="component" value="Unassembled WGS sequence"/>
</dbReference>
<dbReference type="GO" id="GO:0005634">
    <property type="term" value="C:nucleus"/>
    <property type="evidence" value="ECO:0007669"/>
    <property type="project" value="TreeGrafter"/>
</dbReference>
<dbReference type="Pfam" id="PF17781">
    <property type="entry name" value="RPN1_RPN2_N"/>
    <property type="match status" value="2"/>
</dbReference>
<dbReference type="PANTHER" id="PTHR10943">
    <property type="entry name" value="26S PROTEASOME NON-ATPASE REGULATORY SUBUNIT"/>
    <property type="match status" value="1"/>
</dbReference>
<keyword evidence="6" id="KW-1185">Reference proteome</keyword>
<comment type="similarity">
    <text evidence="1">Belongs to the proteasome subunit S2 family.</text>
</comment>
<dbReference type="Gene3D" id="1.25.10.10">
    <property type="entry name" value="Leucine-rich Repeat Variant"/>
    <property type="match status" value="2"/>
</dbReference>
<dbReference type="GO" id="GO:0008540">
    <property type="term" value="C:proteasome regulatory particle, base subcomplex"/>
    <property type="evidence" value="ECO:0007669"/>
    <property type="project" value="TreeGrafter"/>
</dbReference>
<accession>A0A8H8A1M5</accession>
<organism evidence="5 6">
    <name type="scientific">Olpidium bornovanus</name>
    <dbReference type="NCBI Taxonomy" id="278681"/>
    <lineage>
        <taxon>Eukaryota</taxon>
        <taxon>Fungi</taxon>
        <taxon>Fungi incertae sedis</taxon>
        <taxon>Olpidiomycota</taxon>
        <taxon>Olpidiomycotina</taxon>
        <taxon>Olpidiomycetes</taxon>
        <taxon>Olpidiales</taxon>
        <taxon>Olpidiaceae</taxon>
        <taxon>Olpidium</taxon>
    </lineage>
</organism>
<dbReference type="InterPro" id="IPR040892">
    <property type="entry name" value="RPN1_N"/>
</dbReference>
<dbReference type="EMBL" id="JAEFCI010000552">
    <property type="protein sequence ID" value="KAG5463468.1"/>
    <property type="molecule type" value="Genomic_DNA"/>
</dbReference>
<feature type="domain" description="RPN1 N-terminal" evidence="4">
    <location>
        <begin position="148"/>
        <end position="250"/>
    </location>
</feature>
<dbReference type="GO" id="GO:0034515">
    <property type="term" value="C:proteasome storage granule"/>
    <property type="evidence" value="ECO:0007669"/>
    <property type="project" value="TreeGrafter"/>
</dbReference>
<dbReference type="Pfam" id="PF01851">
    <property type="entry name" value="PC_rep"/>
    <property type="match status" value="1"/>
</dbReference>
<dbReference type="SUPFAM" id="SSF48371">
    <property type="entry name" value="ARM repeat"/>
    <property type="match status" value="1"/>
</dbReference>
<dbReference type="InterPro" id="IPR002015">
    <property type="entry name" value="Proteasome/cyclosome_rpt"/>
</dbReference>
<dbReference type="OrthoDB" id="10252509at2759"/>
<evidence type="ECO:0000313" key="5">
    <source>
        <dbReference type="EMBL" id="KAG5463468.1"/>
    </source>
</evidence>
<proteinExistence type="inferred from homology"/>
<name>A0A8H8A1M5_9FUNG</name>
<feature type="domain" description="RPN1 N-terminal" evidence="4">
    <location>
        <begin position="1"/>
        <end position="108"/>
    </location>
</feature>
<evidence type="ECO:0000313" key="6">
    <source>
        <dbReference type="Proteomes" id="UP000673691"/>
    </source>
</evidence>
<sequence>MTYSDEGKHETLKYRLAGLQEDAGLWGHEYVRHLAMEIGEEYNQHLEKDTEQPAYLLELALHIVPFFLQHNAEADAVDLLMELEAIDRLPAHIDKNTYKRVCLYMLRWALTTAAEVVHETRRIDQRSRMRVRLVPLPNEAASTISSRQTINSFCELFGPSTATTTTLHVSIKLGDHALIEDDLNSCPDMLLQKQLAFMLARQRITVETAVEELNEILNNGKISEHFLSLARELDVMEAKTPEDIYKTHLENTRIVSSCPSFLLSGNLCQRRNQQLIFRNVSFFDAGPGFVSGTVDSARQNLASTFVNAFVNAAFGTDKLMTGGGETTGTWIYKNKDHGMMSAAASLGMILLWDVEVALTQIDKYLYSDEEFIKAGALMAIGIVNSGVHNESDPAIALLSEYIESKSDLFRTGAILGYAIGFFELRTVIVCLGTNSLATPLGMAYAATGREDISELLSPIVTDVNLSFELSCFAALALGNVFAGTGNGEVASAILQTMMERTETQLKETYARFLALGLALVFIGRQEQADVTLETLKVIEHHVARQAEVMVEMCAYAGTYRSASS</sequence>
<comment type="caution">
    <text evidence="5">The sequence shown here is derived from an EMBL/GenBank/DDBJ whole genome shotgun (WGS) entry which is preliminary data.</text>
</comment>
<dbReference type="PANTHER" id="PTHR10943:SF1">
    <property type="entry name" value="26S PROTEASOME NON-ATPASE REGULATORY SUBUNIT 2"/>
    <property type="match status" value="1"/>
</dbReference>
<reference evidence="5 6" key="1">
    <citation type="journal article" name="Sci. Rep.">
        <title>Genome-scale phylogenetic analyses confirm Olpidium as the closest living zoosporic fungus to the non-flagellated, terrestrial fungi.</title>
        <authorList>
            <person name="Chang Y."/>
            <person name="Rochon D."/>
            <person name="Sekimoto S."/>
            <person name="Wang Y."/>
            <person name="Chovatia M."/>
            <person name="Sandor L."/>
            <person name="Salamov A."/>
            <person name="Grigoriev I.V."/>
            <person name="Stajich J.E."/>
            <person name="Spatafora J.W."/>
        </authorList>
    </citation>
    <scope>NUCLEOTIDE SEQUENCE [LARGE SCALE GENOMIC DNA]</scope>
    <source>
        <strain evidence="5">S191</strain>
    </source>
</reference>
<dbReference type="GO" id="GO:0043161">
    <property type="term" value="P:proteasome-mediated ubiquitin-dependent protein catabolic process"/>
    <property type="evidence" value="ECO:0007669"/>
    <property type="project" value="TreeGrafter"/>
</dbReference>
<evidence type="ECO:0000256" key="3">
    <source>
        <dbReference type="ARBA" id="ARBA00022942"/>
    </source>
</evidence>
<keyword evidence="2" id="KW-0677">Repeat</keyword>
<dbReference type="AlphaFoldDB" id="A0A8H8A1M5"/>
<protein>
    <recommendedName>
        <fullName evidence="4">RPN1 N-terminal domain-containing protein</fullName>
    </recommendedName>
</protein>
<evidence type="ECO:0000256" key="2">
    <source>
        <dbReference type="ARBA" id="ARBA00022737"/>
    </source>
</evidence>